<dbReference type="RefSeq" id="WP_273926387.1">
    <property type="nucleotide sequence ID" value="NZ_JAQSIO010000003.1"/>
</dbReference>
<feature type="domain" description="Acyltransferase 3" evidence="2">
    <location>
        <begin position="23"/>
        <end position="329"/>
    </location>
</feature>
<dbReference type="EMBL" id="JAQSIO010000003">
    <property type="protein sequence ID" value="MDD0814714.1"/>
    <property type="molecule type" value="Genomic_DNA"/>
</dbReference>
<reference evidence="3 4" key="1">
    <citation type="submission" date="2023-02" db="EMBL/GenBank/DDBJ databases">
        <title>Bacterial whole genome sequence for Curvibacter sp. HBC28.</title>
        <authorList>
            <person name="Le V."/>
            <person name="Ko S.-R."/>
            <person name="Ahn C.-Y."/>
            <person name="Oh H.-M."/>
        </authorList>
    </citation>
    <scope>NUCLEOTIDE SEQUENCE [LARGE SCALE GENOMIC DNA]</scope>
    <source>
        <strain evidence="3 4">HBC28</strain>
    </source>
</reference>
<keyword evidence="3" id="KW-0808">Transferase</keyword>
<evidence type="ECO:0000256" key="1">
    <source>
        <dbReference type="SAM" id="Phobius"/>
    </source>
</evidence>
<proteinExistence type="predicted"/>
<evidence type="ECO:0000313" key="3">
    <source>
        <dbReference type="EMBL" id="MDD0814714.1"/>
    </source>
</evidence>
<feature type="transmembrane region" description="Helical" evidence="1">
    <location>
        <begin position="160"/>
        <end position="181"/>
    </location>
</feature>
<feature type="transmembrane region" description="Helical" evidence="1">
    <location>
        <begin position="217"/>
        <end position="234"/>
    </location>
</feature>
<keyword evidence="3" id="KW-0012">Acyltransferase</keyword>
<feature type="transmembrane region" description="Helical" evidence="1">
    <location>
        <begin position="305"/>
        <end position="333"/>
    </location>
</feature>
<sequence length="491" mass="53894">MTPLPPRARTLRDTIESHDNNYTLVRLVLSASVIYHHSFALSPGYSDPIDRALAPLTSVGGLAVLLFFFLSGLFVAQSFHKDTYIPNFVFKRFFRIWPGLFVCLALTATLMAAMSELPLRNYLTFDGFYRYILGNSVFDLRWDIEGVMGKNPLPTLNGSIHTLPMEAKMYVVLAALGALDLIRTRRRIAIAGAVAILMALTPGLVELLPTTLFNADYSRSAAVMFLAGVMVYGLSSRIRLALWQGVLLISAALLTRGGLHALFFYTSAVWIVLMVGQSAALGALWRPRHDLSYGIYIYGWPSQQLVMAASPVVLSPYGLSAGAVALATVFAAFSWRCVEKPAIAMGKDVSSLGWVQALKRHRTLTVFLVSLLAVCLGARWASNAWDMAPLQAMPTQLIDFGPRESRAGVPFNQQPNGRSALWIKIEGAPPPEGSVVVMDGKRLSTQISPGMVTAEVPKSVLWSTGDKSIYIERRRVSGIERTEAVQMRIKP</sequence>
<feature type="transmembrane region" description="Helical" evidence="1">
    <location>
        <begin position="96"/>
        <end position="114"/>
    </location>
</feature>
<dbReference type="Pfam" id="PF01757">
    <property type="entry name" value="Acyl_transf_3"/>
    <property type="match status" value="1"/>
</dbReference>
<evidence type="ECO:0000313" key="4">
    <source>
        <dbReference type="Proteomes" id="UP001528672"/>
    </source>
</evidence>
<dbReference type="Proteomes" id="UP001528672">
    <property type="component" value="Unassembled WGS sequence"/>
</dbReference>
<feature type="transmembrane region" description="Helical" evidence="1">
    <location>
        <begin position="265"/>
        <end position="285"/>
    </location>
</feature>
<dbReference type="InterPro" id="IPR002656">
    <property type="entry name" value="Acyl_transf_3_dom"/>
</dbReference>
<protein>
    <submittedName>
        <fullName evidence="3">Acyltransferase</fullName>
    </submittedName>
</protein>
<accession>A0ABT5MFD0</accession>
<feature type="transmembrane region" description="Helical" evidence="1">
    <location>
        <begin position="188"/>
        <end position="205"/>
    </location>
</feature>
<dbReference type="GO" id="GO:0016746">
    <property type="term" value="F:acyltransferase activity"/>
    <property type="evidence" value="ECO:0007669"/>
    <property type="project" value="UniProtKB-KW"/>
</dbReference>
<keyword evidence="1" id="KW-1133">Transmembrane helix</keyword>
<feature type="transmembrane region" description="Helical" evidence="1">
    <location>
        <begin position="364"/>
        <end position="381"/>
    </location>
</feature>
<keyword evidence="1" id="KW-0812">Transmembrane</keyword>
<name>A0ABT5MFD0_9BURK</name>
<organism evidence="3 4">
    <name type="scientific">Curvibacter microcysteis</name>
    <dbReference type="NCBI Taxonomy" id="3026419"/>
    <lineage>
        <taxon>Bacteria</taxon>
        <taxon>Pseudomonadati</taxon>
        <taxon>Pseudomonadota</taxon>
        <taxon>Betaproteobacteria</taxon>
        <taxon>Burkholderiales</taxon>
        <taxon>Comamonadaceae</taxon>
        <taxon>Curvibacter</taxon>
    </lineage>
</organism>
<comment type="caution">
    <text evidence="3">The sequence shown here is derived from an EMBL/GenBank/DDBJ whole genome shotgun (WGS) entry which is preliminary data.</text>
</comment>
<evidence type="ECO:0000259" key="2">
    <source>
        <dbReference type="Pfam" id="PF01757"/>
    </source>
</evidence>
<keyword evidence="1" id="KW-0472">Membrane</keyword>
<feature type="transmembrane region" description="Helical" evidence="1">
    <location>
        <begin position="21"/>
        <end position="40"/>
    </location>
</feature>
<keyword evidence="4" id="KW-1185">Reference proteome</keyword>
<gene>
    <name evidence="3" type="ORF">PSQ39_08740</name>
</gene>
<feature type="transmembrane region" description="Helical" evidence="1">
    <location>
        <begin position="52"/>
        <end position="75"/>
    </location>
</feature>